<dbReference type="InterPro" id="IPR011009">
    <property type="entry name" value="Kinase-like_dom_sf"/>
</dbReference>
<comment type="caution">
    <text evidence="2">The sequence shown here is derived from an EMBL/GenBank/DDBJ whole genome shotgun (WGS) entry which is preliminary data.</text>
</comment>
<gene>
    <name evidence="2" type="ORF">LMH87_011325</name>
</gene>
<feature type="domain" description="Aminoglycoside phosphotransferase" evidence="1">
    <location>
        <begin position="135"/>
        <end position="339"/>
    </location>
</feature>
<accession>A0A9W8Q9I6</accession>
<dbReference type="PANTHER" id="PTHR21310">
    <property type="entry name" value="AMINOGLYCOSIDE PHOSPHOTRANSFERASE-RELATED-RELATED"/>
    <property type="match status" value="1"/>
</dbReference>
<evidence type="ECO:0000313" key="3">
    <source>
        <dbReference type="Proteomes" id="UP001144673"/>
    </source>
</evidence>
<name>A0A9W8Q9I6_AKAMU</name>
<dbReference type="RefSeq" id="XP_056052295.1">
    <property type="nucleotide sequence ID" value="XM_056200448.1"/>
</dbReference>
<sequence length="440" mass="49435">MQPATMEEYYSDQIKTGIFERFITCGNSNSKQLYIINMSTYKASSSLGSDAWLGASQYEPGSEWHTRAINFFKAVNWDALATIAAQRRGGISCTVAEKFSVGHFNMARRLDFVDGVSWIARVRFPSSAAAAAREALSEAKTMEIEVATMKFFRSKSWIPVPEVHAYRFSAHNEVGAPFILMDYIHGNVASELREQRDCDDGLFGNPEQDRKFREQMARIQATVSSFQFPKIGSIYYNEDIDDFYIGPELQTGRGPWTSSAEYYDDLALHLLKSTSEDSLRQRRSFMVPSILSFMLRVYGEEKDGPFRLANRDFGTHKIIVDDHFDIVGVIDFDGVMAAPLEVVAQYPADCSLDLQAPGGVETLPLALERFAENLPKLEAYKEILAKCEGGAGGNVKVADRLGCTAARAYEGMVDYQSQQDFVNDKWMKSCLQMLHDQVKK</sequence>
<dbReference type="Pfam" id="PF01636">
    <property type="entry name" value="APH"/>
    <property type="match status" value="1"/>
</dbReference>
<proteinExistence type="predicted"/>
<dbReference type="PANTHER" id="PTHR21310:SF15">
    <property type="entry name" value="AMINOGLYCOSIDE PHOSPHOTRANSFERASE DOMAIN-CONTAINING PROTEIN"/>
    <property type="match status" value="1"/>
</dbReference>
<reference evidence="2" key="1">
    <citation type="journal article" date="2023" name="Access Microbiol">
        <title>De-novo genome assembly for Akanthomyces muscarius, a biocontrol agent of insect agricultural pests.</title>
        <authorList>
            <person name="Erdos Z."/>
            <person name="Studholme D.J."/>
            <person name="Raymond B."/>
            <person name="Sharma M."/>
        </authorList>
    </citation>
    <scope>NUCLEOTIDE SEQUENCE</scope>
    <source>
        <strain evidence="2">Ve6</strain>
    </source>
</reference>
<dbReference type="SUPFAM" id="SSF56112">
    <property type="entry name" value="Protein kinase-like (PK-like)"/>
    <property type="match status" value="1"/>
</dbReference>
<dbReference type="AlphaFoldDB" id="A0A9W8Q9I6"/>
<keyword evidence="3" id="KW-1185">Reference proteome</keyword>
<evidence type="ECO:0000313" key="2">
    <source>
        <dbReference type="EMBL" id="KAJ4150581.1"/>
    </source>
</evidence>
<dbReference type="Proteomes" id="UP001144673">
    <property type="component" value="Chromosome 4"/>
</dbReference>
<evidence type="ECO:0000259" key="1">
    <source>
        <dbReference type="Pfam" id="PF01636"/>
    </source>
</evidence>
<dbReference type="Gene3D" id="3.30.200.20">
    <property type="entry name" value="Phosphorylase Kinase, domain 1"/>
    <property type="match status" value="1"/>
</dbReference>
<dbReference type="EMBL" id="JAJHUN010000009">
    <property type="protein sequence ID" value="KAJ4150581.1"/>
    <property type="molecule type" value="Genomic_DNA"/>
</dbReference>
<dbReference type="KEGG" id="amus:LMH87_011325"/>
<organism evidence="2 3">
    <name type="scientific">Akanthomyces muscarius</name>
    <name type="common">Entomopathogenic fungus</name>
    <name type="synonym">Lecanicillium muscarium</name>
    <dbReference type="NCBI Taxonomy" id="2231603"/>
    <lineage>
        <taxon>Eukaryota</taxon>
        <taxon>Fungi</taxon>
        <taxon>Dikarya</taxon>
        <taxon>Ascomycota</taxon>
        <taxon>Pezizomycotina</taxon>
        <taxon>Sordariomycetes</taxon>
        <taxon>Hypocreomycetidae</taxon>
        <taxon>Hypocreales</taxon>
        <taxon>Cordycipitaceae</taxon>
        <taxon>Akanthomyces</taxon>
    </lineage>
</organism>
<dbReference type="InterPro" id="IPR002575">
    <property type="entry name" value="Aminoglycoside_PTrfase"/>
</dbReference>
<protein>
    <recommendedName>
        <fullName evidence="1">Aminoglycoside phosphotransferase domain-containing protein</fullName>
    </recommendedName>
</protein>
<dbReference type="InterPro" id="IPR051678">
    <property type="entry name" value="AGP_Transferase"/>
</dbReference>
<dbReference type="GeneID" id="80898484"/>